<protein>
    <submittedName>
        <fullName evidence="1">Uncharacterized protein</fullName>
    </submittedName>
</protein>
<dbReference type="EMBL" id="NTQT01000039">
    <property type="protein sequence ID" value="PFC70421.1"/>
    <property type="molecule type" value="Genomic_DNA"/>
</dbReference>
<organism evidence="1 2">
    <name type="scientific">Bacillus cereus</name>
    <dbReference type="NCBI Taxonomy" id="1396"/>
    <lineage>
        <taxon>Bacteria</taxon>
        <taxon>Bacillati</taxon>
        <taxon>Bacillota</taxon>
        <taxon>Bacilli</taxon>
        <taxon>Bacillales</taxon>
        <taxon>Bacillaceae</taxon>
        <taxon>Bacillus</taxon>
        <taxon>Bacillus cereus group</taxon>
    </lineage>
</organism>
<sequence>MFITMYSAPSVPAHNEIKRGLYLLPTFIAYMNRPFYLSPIQLVHQYTVTTSTKFRKVISI</sequence>
<accession>A0A2B1I579</accession>
<dbReference type="Proteomes" id="UP000220226">
    <property type="component" value="Unassembled WGS sequence"/>
</dbReference>
<proteinExistence type="predicted"/>
<name>A0A2B1I579_BACCE</name>
<reference evidence="1 2" key="1">
    <citation type="submission" date="2017-09" db="EMBL/GenBank/DDBJ databases">
        <title>Large-scale bioinformatics analysis of Bacillus genomes uncovers conserved roles of natural products in bacterial physiology.</title>
        <authorList>
            <consortium name="Agbiome Team Llc"/>
            <person name="Bleich R.M."/>
            <person name="Grubbs K.J."/>
            <person name="Santa Maria K.C."/>
            <person name="Allen S.E."/>
            <person name="Farag S."/>
            <person name="Shank E.A."/>
            <person name="Bowers A."/>
        </authorList>
    </citation>
    <scope>NUCLEOTIDE SEQUENCE [LARGE SCALE GENOMIC DNA]</scope>
    <source>
        <strain evidence="1 2">AFS025165</strain>
    </source>
</reference>
<gene>
    <name evidence="1" type="ORF">CN290_26675</name>
</gene>
<evidence type="ECO:0000313" key="1">
    <source>
        <dbReference type="EMBL" id="PFC70421.1"/>
    </source>
</evidence>
<comment type="caution">
    <text evidence="1">The sequence shown here is derived from an EMBL/GenBank/DDBJ whole genome shotgun (WGS) entry which is preliminary data.</text>
</comment>
<evidence type="ECO:0000313" key="2">
    <source>
        <dbReference type="Proteomes" id="UP000220226"/>
    </source>
</evidence>
<dbReference type="AlphaFoldDB" id="A0A2B1I579"/>